<sequence length="102" mass="11263">MKLRRISITKSLRLYDSPSKVQVAQDRIPQRHLGAAFDALSESKNYSPNSSMSSNLSVSSMSPRQFCQATTRAGQPCRNKSQQRPGVLPGSLFRANVLHSTV</sequence>
<name>A0ABN9A8Q2_9NEOB</name>
<evidence type="ECO:0000313" key="2">
    <source>
        <dbReference type="Proteomes" id="UP001162483"/>
    </source>
</evidence>
<dbReference type="Proteomes" id="UP001162483">
    <property type="component" value="Unassembled WGS sequence"/>
</dbReference>
<evidence type="ECO:0000313" key="1">
    <source>
        <dbReference type="EMBL" id="CAI9531585.1"/>
    </source>
</evidence>
<organism evidence="1 2">
    <name type="scientific">Staurois parvus</name>
    <dbReference type="NCBI Taxonomy" id="386267"/>
    <lineage>
        <taxon>Eukaryota</taxon>
        <taxon>Metazoa</taxon>
        <taxon>Chordata</taxon>
        <taxon>Craniata</taxon>
        <taxon>Vertebrata</taxon>
        <taxon>Euteleostomi</taxon>
        <taxon>Amphibia</taxon>
        <taxon>Batrachia</taxon>
        <taxon>Anura</taxon>
        <taxon>Neobatrachia</taxon>
        <taxon>Ranoidea</taxon>
        <taxon>Ranidae</taxon>
        <taxon>Staurois</taxon>
    </lineage>
</organism>
<dbReference type="EMBL" id="CATNWA010000009">
    <property type="protein sequence ID" value="CAI9531585.1"/>
    <property type="molecule type" value="Genomic_DNA"/>
</dbReference>
<reference evidence="1" key="1">
    <citation type="submission" date="2023-05" db="EMBL/GenBank/DDBJ databases">
        <authorList>
            <person name="Stuckert A."/>
        </authorList>
    </citation>
    <scope>NUCLEOTIDE SEQUENCE</scope>
</reference>
<gene>
    <name evidence="1" type="ORF">SPARVUS_LOCUS30969</name>
</gene>
<keyword evidence="2" id="KW-1185">Reference proteome</keyword>
<protein>
    <submittedName>
        <fullName evidence="1">Uncharacterized protein</fullName>
    </submittedName>
</protein>
<proteinExistence type="predicted"/>
<comment type="caution">
    <text evidence="1">The sequence shown here is derived from an EMBL/GenBank/DDBJ whole genome shotgun (WGS) entry which is preliminary data.</text>
</comment>
<accession>A0ABN9A8Q2</accession>
<feature type="non-terminal residue" evidence="1">
    <location>
        <position position="102"/>
    </location>
</feature>